<dbReference type="InterPro" id="IPR050357">
    <property type="entry name" value="Arrestin_domain-protein"/>
</dbReference>
<accession>A0A6A6NMG4</accession>
<dbReference type="SUPFAM" id="SSF81296">
    <property type="entry name" value="E set domains"/>
    <property type="match status" value="1"/>
</dbReference>
<dbReference type="InterPro" id="IPR014756">
    <property type="entry name" value="Ig_E-set"/>
</dbReference>
<dbReference type="GO" id="GO:0030674">
    <property type="term" value="F:protein-macromolecule adaptor activity"/>
    <property type="evidence" value="ECO:0007669"/>
    <property type="project" value="TreeGrafter"/>
</dbReference>
<evidence type="ECO:0000313" key="5">
    <source>
        <dbReference type="EMBL" id="KAF2452858.1"/>
    </source>
</evidence>
<proteinExistence type="inferred from homology"/>
<dbReference type="InterPro" id="IPR014752">
    <property type="entry name" value="Arrestin-like_C"/>
</dbReference>
<dbReference type="SMART" id="SM01017">
    <property type="entry name" value="Arrestin_C"/>
    <property type="match status" value="1"/>
</dbReference>
<dbReference type="InterPro" id="IPR011022">
    <property type="entry name" value="Arrestin_C-like"/>
</dbReference>
<evidence type="ECO:0000259" key="4">
    <source>
        <dbReference type="SMART" id="SM01017"/>
    </source>
</evidence>
<evidence type="ECO:0000256" key="3">
    <source>
        <dbReference type="SAM" id="MobiDB-lite"/>
    </source>
</evidence>
<evidence type="ECO:0000313" key="6">
    <source>
        <dbReference type="Proteomes" id="UP000799766"/>
    </source>
</evidence>
<dbReference type="Pfam" id="PF02752">
    <property type="entry name" value="Arrestin_C"/>
    <property type="match status" value="1"/>
</dbReference>
<dbReference type="GO" id="GO:0005886">
    <property type="term" value="C:plasma membrane"/>
    <property type="evidence" value="ECO:0007669"/>
    <property type="project" value="TreeGrafter"/>
</dbReference>
<dbReference type="Pfam" id="PF00339">
    <property type="entry name" value="Arrestin_N"/>
    <property type="match status" value="1"/>
</dbReference>
<organism evidence="5 6">
    <name type="scientific">Lineolata rhizophorae</name>
    <dbReference type="NCBI Taxonomy" id="578093"/>
    <lineage>
        <taxon>Eukaryota</taxon>
        <taxon>Fungi</taxon>
        <taxon>Dikarya</taxon>
        <taxon>Ascomycota</taxon>
        <taxon>Pezizomycotina</taxon>
        <taxon>Dothideomycetes</taxon>
        <taxon>Dothideomycetes incertae sedis</taxon>
        <taxon>Lineolatales</taxon>
        <taxon>Lineolataceae</taxon>
        <taxon>Lineolata</taxon>
    </lineage>
</organism>
<dbReference type="PANTHER" id="PTHR11188">
    <property type="entry name" value="ARRESTIN DOMAIN CONTAINING PROTEIN"/>
    <property type="match status" value="1"/>
</dbReference>
<comment type="similarity">
    <text evidence="1">Belongs to the arrestin family.</text>
</comment>
<feature type="domain" description="Arrestin C-terminal-like" evidence="4">
    <location>
        <begin position="215"/>
        <end position="370"/>
    </location>
</feature>
<feature type="compositionally biased region" description="Low complexity" evidence="3">
    <location>
        <begin position="689"/>
        <end position="723"/>
    </location>
</feature>
<dbReference type="GO" id="GO:0070086">
    <property type="term" value="P:ubiquitin-dependent endocytosis"/>
    <property type="evidence" value="ECO:0007669"/>
    <property type="project" value="TreeGrafter"/>
</dbReference>
<reference evidence="5" key="1">
    <citation type="journal article" date="2020" name="Stud. Mycol.">
        <title>101 Dothideomycetes genomes: a test case for predicting lifestyles and emergence of pathogens.</title>
        <authorList>
            <person name="Haridas S."/>
            <person name="Albert R."/>
            <person name="Binder M."/>
            <person name="Bloem J."/>
            <person name="Labutti K."/>
            <person name="Salamov A."/>
            <person name="Andreopoulos B."/>
            <person name="Baker S."/>
            <person name="Barry K."/>
            <person name="Bills G."/>
            <person name="Bluhm B."/>
            <person name="Cannon C."/>
            <person name="Castanera R."/>
            <person name="Culley D."/>
            <person name="Daum C."/>
            <person name="Ezra D."/>
            <person name="Gonzalez J."/>
            <person name="Henrissat B."/>
            <person name="Kuo A."/>
            <person name="Liang C."/>
            <person name="Lipzen A."/>
            <person name="Lutzoni F."/>
            <person name="Magnuson J."/>
            <person name="Mondo S."/>
            <person name="Nolan M."/>
            <person name="Ohm R."/>
            <person name="Pangilinan J."/>
            <person name="Park H.-J."/>
            <person name="Ramirez L."/>
            <person name="Alfaro M."/>
            <person name="Sun H."/>
            <person name="Tritt A."/>
            <person name="Yoshinaga Y."/>
            <person name="Zwiers L.-H."/>
            <person name="Turgeon B."/>
            <person name="Goodwin S."/>
            <person name="Spatafora J."/>
            <person name="Crous P."/>
            <person name="Grigoriev I."/>
        </authorList>
    </citation>
    <scope>NUCLEOTIDE SEQUENCE</scope>
    <source>
        <strain evidence="5">ATCC 16933</strain>
    </source>
</reference>
<gene>
    <name evidence="5" type="ORF">BDY21DRAFT_149620</name>
</gene>
<comment type="subunit">
    <text evidence="2">Interacts with hulA.</text>
</comment>
<feature type="compositionally biased region" description="Basic residues" evidence="3">
    <location>
        <begin position="546"/>
        <end position="555"/>
    </location>
</feature>
<name>A0A6A6NMG4_9PEZI</name>
<dbReference type="GO" id="GO:0031625">
    <property type="term" value="F:ubiquitin protein ligase binding"/>
    <property type="evidence" value="ECO:0007669"/>
    <property type="project" value="TreeGrafter"/>
</dbReference>
<dbReference type="Gene3D" id="2.60.40.640">
    <property type="match status" value="1"/>
</dbReference>
<evidence type="ECO:0000256" key="1">
    <source>
        <dbReference type="ARBA" id="ARBA00005298"/>
    </source>
</evidence>
<keyword evidence="6" id="KW-1185">Reference proteome</keyword>
<protein>
    <recommendedName>
        <fullName evidence="4">Arrestin C-terminal-like domain-containing protein</fullName>
    </recommendedName>
</protein>
<dbReference type="AlphaFoldDB" id="A0A6A6NMG4"/>
<sequence>MVGTPKVFGVGASKPHLDFRCDAHSFKYYSLEGQKKKKKEKRKKEKKDESLLDSPFVVFHGRPSEAEAAQLTGKLILNNHESMAIRAIHVRLKGLRKISWVSSTTAVSPQQMLHKDVFFFEDCTLFPTEGINKSRPHRLGSGEHEWSFKFTLPGNLPESVEGLTGSYVIYNLSATVDRGMMSKDLTATKHIRVIRTLAADLDESFPMEQINEDVWPDKISYRIRIPRTNYIYGTSITADFLLTPFKKGLTIGETKMELVEHINLSIPQPGANSMSQHHWDIAVARQTREGPGDHDRFYDEEDEESLQDDSYRFRMTLQLPRSLKRCRQHVEAEHVKIEHKLRVYVNLHNPEGHTSQLIVKNIVNLFISPNLPINEDQTVSIAECQFAHAQMHEATDPTAPPMYGEHQLDQIYDEIDTAGFMTPRHNGTANVGGSAYNSGVNTPFYSHSHTGSAENLGSLDAVAASDQTQTTGPGASASALHSRLTTLQDEERSVNSALRGLPQSAHSSGSRLSENSRSTSELSTPLEHGPPQEGYFPTSGQPSRSTLHHSRHSSGHGHGATTSTDGGGEEAQTPLTPGGRTTPGGTQGPLGCTYNMDELARIPSYDTAMRTVPAPRRRGPASGEDLPTYEVATSRPPSPGSGRVSGHASGAVTPVTQGMVPAGAREHAETASRHSGRSNSSDEAPLAPVVEGEVVGEGDNVSVGGRSASSSRSGRSGTESRAAPQSARRVEFR</sequence>
<dbReference type="OrthoDB" id="2333384at2759"/>
<dbReference type="GO" id="GO:0005829">
    <property type="term" value="C:cytosol"/>
    <property type="evidence" value="ECO:0007669"/>
    <property type="project" value="TreeGrafter"/>
</dbReference>
<dbReference type="EMBL" id="MU001702">
    <property type="protein sequence ID" value="KAF2452858.1"/>
    <property type="molecule type" value="Genomic_DNA"/>
</dbReference>
<evidence type="ECO:0000256" key="2">
    <source>
        <dbReference type="ARBA" id="ARBA00038766"/>
    </source>
</evidence>
<dbReference type="PANTHER" id="PTHR11188:SF17">
    <property type="entry name" value="FI21816P1"/>
    <property type="match status" value="1"/>
</dbReference>
<feature type="compositionally biased region" description="Low complexity" evidence="3">
    <location>
        <begin position="507"/>
        <end position="524"/>
    </location>
</feature>
<feature type="region of interest" description="Disordered" evidence="3">
    <location>
        <begin position="487"/>
        <end position="594"/>
    </location>
</feature>
<dbReference type="Proteomes" id="UP000799766">
    <property type="component" value="Unassembled WGS sequence"/>
</dbReference>
<feature type="region of interest" description="Disordered" evidence="3">
    <location>
        <begin position="606"/>
        <end position="733"/>
    </location>
</feature>
<dbReference type="InterPro" id="IPR011021">
    <property type="entry name" value="Arrestin-like_N"/>
</dbReference>